<keyword evidence="3" id="KW-1185">Reference proteome</keyword>
<dbReference type="PATRIC" id="fig|1162668.3.peg.1501"/>
<proteinExistence type="predicted"/>
<dbReference type="HOGENOM" id="CLU_012817_15_1_0"/>
<dbReference type="OrthoDB" id="9813494at2"/>
<evidence type="ECO:0000256" key="1">
    <source>
        <dbReference type="SAM" id="Coils"/>
    </source>
</evidence>
<dbReference type="InterPro" id="IPR010131">
    <property type="entry name" value="MdtP/NodT-like"/>
</dbReference>
<feature type="coiled-coil region" evidence="1">
    <location>
        <begin position="355"/>
        <end position="389"/>
    </location>
</feature>
<dbReference type="KEGG" id="lfc:LFE_1286"/>
<gene>
    <name evidence="2" type="primary">czcC</name>
    <name evidence="2" type="ordered locus">LFE_1286</name>
</gene>
<keyword evidence="1" id="KW-0175">Coiled coil</keyword>
<dbReference type="eggNOG" id="COG1538">
    <property type="taxonomic scope" value="Bacteria"/>
</dbReference>
<evidence type="ECO:0000313" key="2">
    <source>
        <dbReference type="EMBL" id="BAM06969.1"/>
    </source>
</evidence>
<dbReference type="PANTHER" id="PTHR30203:SF24">
    <property type="entry name" value="BLR4935 PROTEIN"/>
    <property type="match status" value="1"/>
</dbReference>
<dbReference type="PANTHER" id="PTHR30203">
    <property type="entry name" value="OUTER MEMBRANE CATION EFFLUX PROTEIN"/>
    <property type="match status" value="1"/>
</dbReference>
<reference evidence="2 3" key="1">
    <citation type="journal article" date="2012" name="J. Bacteriol.">
        <title>Complete Genome Sequence of Leptospirillum ferrooxidans Strain C2-3, Isolated from a Fresh Volcanic Ash Deposit on the Island of Miyake, Japan.</title>
        <authorList>
            <person name="Fujimura R."/>
            <person name="Sato Y."/>
            <person name="Nishizawa T."/>
            <person name="Oshima K."/>
            <person name="Kim S.-W."/>
            <person name="Hattori M."/>
            <person name="Kamijo T."/>
            <person name="Ohta H."/>
        </authorList>
    </citation>
    <scope>NUCLEOTIDE SEQUENCE [LARGE SCALE GENOMIC DNA]</scope>
    <source>
        <strain evidence="2 3">C2-3</strain>
    </source>
</reference>
<reference evidence="3" key="2">
    <citation type="submission" date="2012-03" db="EMBL/GenBank/DDBJ databases">
        <title>The complete genome sequence of the pioneer microbe on fresh volcanic deposit, Leptospirillum ferrooxidans strain C2-3.</title>
        <authorList>
            <person name="Fujimura R."/>
            <person name="Sato Y."/>
            <person name="Nishizawa T."/>
            <person name="Nanba K."/>
            <person name="Oshima K."/>
            <person name="Hattori M."/>
            <person name="Kamijo T."/>
            <person name="Ohta H."/>
        </authorList>
    </citation>
    <scope>NUCLEOTIDE SEQUENCE [LARGE SCALE GENOMIC DNA]</scope>
    <source>
        <strain evidence="3">C2-3</strain>
    </source>
</reference>
<dbReference type="Proteomes" id="UP000007382">
    <property type="component" value="Chromosome"/>
</dbReference>
<evidence type="ECO:0000313" key="3">
    <source>
        <dbReference type="Proteomes" id="UP000007382"/>
    </source>
</evidence>
<dbReference type="EMBL" id="AP012342">
    <property type="protein sequence ID" value="BAM06969.1"/>
    <property type="molecule type" value="Genomic_DNA"/>
</dbReference>
<dbReference type="STRING" id="1162668.LFE_1286"/>
<name>I0INX0_LEPFC</name>
<protein>
    <submittedName>
        <fullName evidence="2">Putative heavy metal efflux protein</fullName>
    </submittedName>
</protein>
<dbReference type="SUPFAM" id="SSF56954">
    <property type="entry name" value="Outer membrane efflux proteins (OEP)"/>
    <property type="match status" value="1"/>
</dbReference>
<dbReference type="GO" id="GO:0015562">
    <property type="term" value="F:efflux transmembrane transporter activity"/>
    <property type="evidence" value="ECO:0007669"/>
    <property type="project" value="InterPro"/>
</dbReference>
<dbReference type="AlphaFoldDB" id="I0INX0"/>
<dbReference type="RefSeq" id="WP_014449458.1">
    <property type="nucleotide sequence ID" value="NC_017094.1"/>
</dbReference>
<accession>I0INX0</accession>
<sequence length="475" mass="54218">MSFLHIVSSSIFQKFSLKSLPPAGALRSFKKTGFWMLPPILLSGAILFDGSYREGAIAWAGESSLPGESFLQKSDIPVLTIDQAVWEALQKNPSLAKDQARIEREKTLSIQAGELPDPKLVLGEQYFPISFNMGQSLLAMTTVGLRQSFSPMGKRDLLQKSFLRKESASRWNLEERKLRLVRDVRLNWLDLYRNTRTELLLRSIGLLWQEAFDAALTRYRQGTGSESDLLLAQFQKDNLKDKEEVLEIQREESLHHLMRLMHRSQPFRISDEEPKCPLPLPESLMLSQINLHPALKSSAEENTAQALRVQAAKKDKIPAFSVEGDYSYFMGPSLITSTPNLFSVVLTMNLPLRPGERQDQKVREEEANLESFEAQRDELRQKLAQEIRDDEAGYRHLSHRALFFDHRLLPEAHRNTEAALNDYSTGTVHMGRVLESMKKVEDIELQALDIRVEKIKEMANLDYLKGRLQGGSREN</sequence>
<dbReference type="Gene3D" id="1.20.1600.10">
    <property type="entry name" value="Outer membrane efflux proteins (OEP)"/>
    <property type="match status" value="1"/>
</dbReference>
<organism evidence="2 3">
    <name type="scientific">Leptospirillum ferrooxidans (strain C2-3)</name>
    <dbReference type="NCBI Taxonomy" id="1162668"/>
    <lineage>
        <taxon>Bacteria</taxon>
        <taxon>Pseudomonadati</taxon>
        <taxon>Nitrospirota</taxon>
        <taxon>Nitrospiria</taxon>
        <taxon>Nitrospirales</taxon>
        <taxon>Nitrospiraceae</taxon>
        <taxon>Leptospirillum</taxon>
    </lineage>
</organism>